<evidence type="ECO:0000313" key="1">
    <source>
        <dbReference type="EMBL" id="VAW14019.1"/>
    </source>
</evidence>
<gene>
    <name evidence="1" type="ORF">MNBD_BACTEROID01-144</name>
</gene>
<name>A0A3B0TP59_9ZZZZ</name>
<protein>
    <submittedName>
        <fullName evidence="1">Uncharacterized protein</fullName>
    </submittedName>
</protein>
<organism evidence="1">
    <name type="scientific">hydrothermal vent metagenome</name>
    <dbReference type="NCBI Taxonomy" id="652676"/>
    <lineage>
        <taxon>unclassified sequences</taxon>
        <taxon>metagenomes</taxon>
        <taxon>ecological metagenomes</taxon>
    </lineage>
</organism>
<reference evidence="1" key="1">
    <citation type="submission" date="2018-06" db="EMBL/GenBank/DDBJ databases">
        <authorList>
            <person name="Zhirakovskaya E."/>
        </authorList>
    </citation>
    <scope>NUCLEOTIDE SEQUENCE</scope>
</reference>
<dbReference type="EMBL" id="UOEP01000030">
    <property type="protein sequence ID" value="VAW14019.1"/>
    <property type="molecule type" value="Genomic_DNA"/>
</dbReference>
<proteinExistence type="predicted"/>
<sequence>MNINNIKESIRKKHYLYPVKKTYPWGDRYYVLIDSRNINNGQLEHIYFEVENEEHANNIINDFANIIRSTKDKCVIGSLQQEYYYRFNSKPKKIEAGFYEYRGFEIMDQYDTSLLSGGGSKIGRWVAREKPWLDGKYFSSFDTLRDAMLAIDKHLGKDENTCS</sequence>
<dbReference type="AlphaFoldDB" id="A0A3B0TP59"/>
<accession>A0A3B0TP59</accession>